<evidence type="ECO:0000313" key="2">
    <source>
        <dbReference type="EMBL" id="EJN58227.1"/>
    </source>
</evidence>
<evidence type="ECO:0000256" key="1">
    <source>
        <dbReference type="SAM" id="Phobius"/>
    </source>
</evidence>
<keyword evidence="1" id="KW-0812">Transmembrane</keyword>
<proteinExistence type="predicted"/>
<keyword evidence="1" id="KW-0472">Membrane</keyword>
<keyword evidence="1" id="KW-1133">Transmembrane helix</keyword>
<organism evidence="2 3">
    <name type="scientific">Halogranum salarium B-1</name>
    <dbReference type="NCBI Taxonomy" id="1210908"/>
    <lineage>
        <taxon>Archaea</taxon>
        <taxon>Methanobacteriati</taxon>
        <taxon>Methanobacteriota</taxon>
        <taxon>Stenosarchaea group</taxon>
        <taxon>Halobacteria</taxon>
        <taxon>Halobacteriales</taxon>
        <taxon>Haloferacaceae</taxon>
    </lineage>
</organism>
<protein>
    <submittedName>
        <fullName evidence="2">Uncharacterized protein</fullName>
    </submittedName>
</protein>
<accession>J3EUV1</accession>
<feature type="transmembrane region" description="Helical" evidence="1">
    <location>
        <begin position="12"/>
        <end position="28"/>
    </location>
</feature>
<feature type="transmembrane region" description="Helical" evidence="1">
    <location>
        <begin position="34"/>
        <end position="51"/>
    </location>
</feature>
<name>J3EUV1_9EURY</name>
<gene>
    <name evidence="2" type="ORF">HSB1_36440</name>
</gene>
<dbReference type="EMBL" id="ALJD01000009">
    <property type="protein sequence ID" value="EJN58227.1"/>
    <property type="molecule type" value="Genomic_DNA"/>
</dbReference>
<comment type="caution">
    <text evidence="2">The sequence shown here is derived from an EMBL/GenBank/DDBJ whole genome shotgun (WGS) entry which is preliminary data.</text>
</comment>
<dbReference type="RefSeq" id="WP_009733033.1">
    <property type="nucleotide sequence ID" value="NZ_ALJD01000009.1"/>
</dbReference>
<sequence>MTRDDSLQSQLDVLTVLVAVVGLGLFVGGVVETFATLFALGTVVFVLYRIVQRER</sequence>
<reference evidence="2 3" key="1">
    <citation type="journal article" date="2012" name="J. Bacteriol.">
        <title>Draft Genome Sequence of the Extremely Halophilic Archaeon Halogranum salarium B-1T.</title>
        <authorList>
            <person name="Kim K.K."/>
            <person name="Lee K.C."/>
            <person name="Lee J.S."/>
        </authorList>
    </citation>
    <scope>NUCLEOTIDE SEQUENCE [LARGE SCALE GENOMIC DNA]</scope>
    <source>
        <strain evidence="2 3">B-1</strain>
    </source>
</reference>
<evidence type="ECO:0000313" key="3">
    <source>
        <dbReference type="Proteomes" id="UP000007813"/>
    </source>
</evidence>
<dbReference type="AlphaFoldDB" id="J3EUV1"/>
<dbReference type="Proteomes" id="UP000007813">
    <property type="component" value="Unassembled WGS sequence"/>
</dbReference>